<organism evidence="2 3">
    <name type="scientific">Limosilactobacillus reuteri</name>
    <name type="common">Lactobacillus reuteri</name>
    <dbReference type="NCBI Taxonomy" id="1598"/>
    <lineage>
        <taxon>Bacteria</taxon>
        <taxon>Bacillati</taxon>
        <taxon>Bacillota</taxon>
        <taxon>Bacilli</taxon>
        <taxon>Lactobacillales</taxon>
        <taxon>Lactobacillaceae</taxon>
        <taxon>Limosilactobacillus</taxon>
    </lineage>
</organism>
<evidence type="ECO:0000313" key="2">
    <source>
        <dbReference type="EMBL" id="MRG84201.1"/>
    </source>
</evidence>
<evidence type="ECO:0000313" key="3">
    <source>
        <dbReference type="Proteomes" id="UP000441557"/>
    </source>
</evidence>
<accession>A0AB36AEJ4</accession>
<proteinExistence type="predicted"/>
<sequence>MTTQHNTTQHNTTQHNTTQHNTTQHNTTQHVDYLGQCLFVNDLKKSLLILKGLVGSFSVASFLKGGVYFA</sequence>
<feature type="region of interest" description="Disordered" evidence="1">
    <location>
        <begin position="1"/>
        <end position="26"/>
    </location>
</feature>
<dbReference type="RefSeq" id="WP_153706527.1">
    <property type="nucleotide sequence ID" value="NZ_WJMZ01000006.1"/>
</dbReference>
<dbReference type="AlphaFoldDB" id="A0AB36AEJ4"/>
<protein>
    <submittedName>
        <fullName evidence="2">Uncharacterized protein</fullName>
    </submittedName>
</protein>
<evidence type="ECO:0000256" key="1">
    <source>
        <dbReference type="SAM" id="MobiDB-lite"/>
    </source>
</evidence>
<dbReference type="Proteomes" id="UP000441557">
    <property type="component" value="Unassembled WGS sequence"/>
</dbReference>
<dbReference type="EMBL" id="WJMZ01000006">
    <property type="protein sequence ID" value="MRG84201.1"/>
    <property type="molecule type" value="Genomic_DNA"/>
</dbReference>
<name>A0AB36AEJ4_LIMRT</name>
<gene>
    <name evidence="2" type="ORF">GIX80_07360</name>
</gene>
<comment type="caution">
    <text evidence="2">The sequence shown here is derived from an EMBL/GenBank/DDBJ whole genome shotgun (WGS) entry which is preliminary data.</text>
</comment>
<reference evidence="2 3" key="1">
    <citation type="submission" date="2019-11" db="EMBL/GenBank/DDBJ databases">
        <title>Draft genome sequence of 12 host-associated Lactobacillus reuteri rodent strains.</title>
        <authorList>
            <person name="Zhang S."/>
            <person name="Ozcam M."/>
            <person name="Van Pijkeren J.P."/>
        </authorList>
    </citation>
    <scope>NUCLEOTIDE SEQUENCE [LARGE SCALE GENOMIC DNA]</scope>
    <source>
        <strain evidence="2 3">L1604-1</strain>
    </source>
</reference>